<accession>A0A7J3UY12</accession>
<evidence type="ECO:0000256" key="1">
    <source>
        <dbReference type="ARBA" id="ARBA00022741"/>
    </source>
</evidence>
<evidence type="ECO:0000313" key="5">
    <source>
        <dbReference type="EMBL" id="HHI48755.1"/>
    </source>
</evidence>
<dbReference type="PROSITE" id="PS00211">
    <property type="entry name" value="ABC_TRANSPORTER_1"/>
    <property type="match status" value="1"/>
</dbReference>
<dbReference type="Pfam" id="PF00005">
    <property type="entry name" value="ABC_tran"/>
    <property type="match status" value="2"/>
</dbReference>
<keyword evidence="1" id="KW-0547">Nucleotide-binding</keyword>
<proteinExistence type="predicted"/>
<dbReference type="InterPro" id="IPR027417">
    <property type="entry name" value="P-loop_NTPase"/>
</dbReference>
<dbReference type="SUPFAM" id="SSF52540">
    <property type="entry name" value="P-loop containing nucleoside triphosphate hydrolases"/>
    <property type="match status" value="2"/>
</dbReference>
<dbReference type="InterPro" id="IPR017871">
    <property type="entry name" value="ABC_transporter-like_CS"/>
</dbReference>
<organism evidence="5">
    <name type="scientific">Candidatus Methanosuratincola petrocarbonis</name>
    <name type="common">ex Vanwonterghem et al. 2016</name>
    <dbReference type="NCBI Taxonomy" id="1867261"/>
    <lineage>
        <taxon>Archaea</taxon>
        <taxon>Thermoproteota</taxon>
        <taxon>Methanosuratincolia</taxon>
        <taxon>Candidatus Methanomethylicales</taxon>
        <taxon>Candidatus Methanomethylicaceae</taxon>
        <taxon>Candidatus Methanosuratincola (ex Vanwonterghem et al. 2016)</taxon>
    </lineage>
</organism>
<protein>
    <submittedName>
        <fullName evidence="5">Methyl coenzyme M reductase system, component A2</fullName>
    </submittedName>
</protein>
<evidence type="ECO:0000256" key="2">
    <source>
        <dbReference type="ARBA" id="ARBA00022840"/>
    </source>
</evidence>
<dbReference type="GO" id="GO:0019700">
    <property type="term" value="P:organic phosphonate catabolic process"/>
    <property type="evidence" value="ECO:0007669"/>
    <property type="project" value="TreeGrafter"/>
</dbReference>
<dbReference type="PROSITE" id="PS50893">
    <property type="entry name" value="ABC_TRANSPORTER_2"/>
    <property type="match status" value="2"/>
</dbReference>
<reference evidence="5" key="1">
    <citation type="journal article" date="2020" name="mSystems">
        <title>Genome- and Community-Level Interaction Insights into Carbon Utilization and Element Cycling Functions of Hydrothermarchaeota in Hydrothermal Sediment.</title>
        <authorList>
            <person name="Zhou Z."/>
            <person name="Liu Y."/>
            <person name="Xu W."/>
            <person name="Pan J."/>
            <person name="Luo Z.H."/>
            <person name="Li M."/>
        </authorList>
    </citation>
    <scope>NUCLEOTIDE SEQUENCE [LARGE SCALE GENOMIC DNA]</scope>
    <source>
        <strain evidence="5">SpSt-1038</strain>
    </source>
</reference>
<dbReference type="InterPro" id="IPR017669">
    <property type="entry name" value="Me_Coenz_M_Rdtase_A2"/>
</dbReference>
<keyword evidence="2" id="KW-0067">ATP-binding</keyword>
<dbReference type="PANTHER" id="PTHR42764:SF2">
    <property type="entry name" value="ABC TRANSPORTER, ATP-BINDING PROTEIN"/>
    <property type="match status" value="1"/>
</dbReference>
<sequence>MGVPFIEVRNVSKSFGGNRVLDNVSLTIDEGERVGIIGKSGSGKTVLLSMLKGIKEYKPDSGKVVFHVAVCEHCQTVEGPSWANKGCPNCCSHCQKKMEMADVDIYSEDAKTKWLRQRIAIMFQRTFALYGSLTVYENLVEALNKVSSEDASRKALEIAKDIGLANRLLHAARDLSGGEKQRVVLGRQLAIKPLLLLADEPTGTLDPLNAEMIHKIIKRETGPGKSTLLVTSHLPGAIEELCDKAVLLEGGRISAVGNPKEVTAKFLSRLAPEEIPKPPELGGVILRVKDLKKYYFSIDKGVVKALDGVTFEVRERQIFGIIGLSGAGKTTLSRAIVGVTQPTSGTIELKIGEEWVNMLEPGPMGRGRATPFIGLLHQEYALYPHRTVQENLTDAIGLELPDEFAKFKAQSVLTAAGFDEATIERTLSKYPDELSEGERHRVALAQVLIKEPIIVLLDEPSGTMDPITQQDVARSIKNARNELGQTFLIISHDMGFVENTCEDAILMRNGKIVSRGKPSDVAKELTPEEKNELMNSKNGLR</sequence>
<feature type="region of interest" description="Disordered" evidence="3">
    <location>
        <begin position="516"/>
        <end position="541"/>
    </location>
</feature>
<dbReference type="EMBL" id="DRVT01000014">
    <property type="protein sequence ID" value="HHI48755.1"/>
    <property type="molecule type" value="Genomic_DNA"/>
</dbReference>
<dbReference type="PANTHER" id="PTHR42764">
    <property type="entry name" value="PHOSPHONATES UTILIZATION ATP-BINDING PROTEIN PHNK-RELATED"/>
    <property type="match status" value="1"/>
</dbReference>
<evidence type="ECO:0000256" key="3">
    <source>
        <dbReference type="SAM" id="MobiDB-lite"/>
    </source>
</evidence>
<dbReference type="GO" id="GO:0016887">
    <property type="term" value="F:ATP hydrolysis activity"/>
    <property type="evidence" value="ECO:0007669"/>
    <property type="project" value="InterPro"/>
</dbReference>
<dbReference type="Gene3D" id="3.40.50.300">
    <property type="entry name" value="P-loop containing nucleotide triphosphate hydrolases"/>
    <property type="match status" value="2"/>
</dbReference>
<dbReference type="InterPro" id="IPR003439">
    <property type="entry name" value="ABC_transporter-like_ATP-bd"/>
</dbReference>
<name>A0A7J3UY12_9CREN</name>
<dbReference type="GO" id="GO:0005524">
    <property type="term" value="F:ATP binding"/>
    <property type="evidence" value="ECO:0007669"/>
    <property type="project" value="UniProtKB-KW"/>
</dbReference>
<feature type="compositionally biased region" description="Basic and acidic residues" evidence="3">
    <location>
        <begin position="517"/>
        <end position="532"/>
    </location>
</feature>
<gene>
    <name evidence="5" type="primary">atwA</name>
    <name evidence="5" type="ORF">ENL91_01125</name>
</gene>
<feature type="domain" description="ABC transporter" evidence="4">
    <location>
        <begin position="286"/>
        <end position="534"/>
    </location>
</feature>
<comment type="caution">
    <text evidence="5">The sequence shown here is derived from an EMBL/GenBank/DDBJ whole genome shotgun (WGS) entry which is preliminary data.</text>
</comment>
<dbReference type="InterPro" id="IPR003593">
    <property type="entry name" value="AAA+_ATPase"/>
</dbReference>
<dbReference type="AlphaFoldDB" id="A0A7J3UY12"/>
<evidence type="ECO:0000259" key="4">
    <source>
        <dbReference type="PROSITE" id="PS50893"/>
    </source>
</evidence>
<feature type="domain" description="ABC transporter" evidence="4">
    <location>
        <begin position="6"/>
        <end position="275"/>
    </location>
</feature>
<dbReference type="SMART" id="SM00382">
    <property type="entry name" value="AAA"/>
    <property type="match status" value="2"/>
</dbReference>
<dbReference type="NCBIfam" id="TIGR03269">
    <property type="entry name" value="met_CoM_red_A2"/>
    <property type="match status" value="1"/>
</dbReference>